<evidence type="ECO:0000256" key="2">
    <source>
        <dbReference type="ARBA" id="ARBA00005814"/>
    </source>
</evidence>
<evidence type="ECO:0000256" key="5">
    <source>
        <dbReference type="ARBA" id="ARBA00022741"/>
    </source>
</evidence>
<keyword evidence="3" id="KW-0813">Transport</keyword>
<comment type="similarity">
    <text evidence="2">Belongs to the ABC transporter superfamily. ABCG family. Eye pigment precursor importer (TC 3.A.1.204) subfamily.</text>
</comment>
<evidence type="ECO:0000256" key="7">
    <source>
        <dbReference type="ARBA" id="ARBA00022989"/>
    </source>
</evidence>
<keyword evidence="8" id="KW-0472">Membrane</keyword>
<dbReference type="SMART" id="SM00382">
    <property type="entry name" value="AAA"/>
    <property type="match status" value="1"/>
</dbReference>
<sequence>MYEIPSNLCLEWKNLNYHVPSNEQSNYTFWQECRKVKELRILKDVSGHMKTGNLVAILGCSGAGKTTLLAAISQRLRGNLTGEVVLNGVAMGRDEMTRISSFLPQFEINVKTFTAYEHLYFMSHFKMHRKTTKAQKRQRVNDLLLACGLRDATHTRIQSLSGGERKRLSLAEELITDPPFIFCDEPTTGLDSYSAYTVIKTLRHLCTRHRVTKHSLTSVYGEDSFVTPPSSSEQSTSNSIEMEVLQSDENIFDSIKEIPTLGVLNNSPNGRHKKAIICSIHQPSSAVFELFTHIILMDAGRVVYQGSTDRAFQFFTNLGYVLPQNCNPADFYLKTISDAHTHGKDGELVKAKYENEIWGRYSGSWLLARSYSGDYLYNITNL</sequence>
<evidence type="ECO:0000256" key="3">
    <source>
        <dbReference type="ARBA" id="ARBA00022448"/>
    </source>
</evidence>
<comment type="subcellular location">
    <subcellularLocation>
        <location evidence="1">Membrane</location>
        <topology evidence="1">Multi-pass membrane protein</topology>
    </subcellularLocation>
</comment>
<dbReference type="GO" id="GO:0016887">
    <property type="term" value="F:ATP hydrolysis activity"/>
    <property type="evidence" value="ECO:0007669"/>
    <property type="project" value="InterPro"/>
</dbReference>
<evidence type="ECO:0000259" key="9">
    <source>
        <dbReference type="PROSITE" id="PS50893"/>
    </source>
</evidence>
<proteinExistence type="inferred from homology"/>
<dbReference type="InterPro" id="IPR003439">
    <property type="entry name" value="ABC_transporter-like_ATP-bd"/>
</dbReference>
<dbReference type="AlphaFoldDB" id="A0A0K8V2T9"/>
<dbReference type="OrthoDB" id="66620at2759"/>
<organism evidence="10">
    <name type="scientific">Bactrocera latifrons</name>
    <name type="common">Malaysian fruit fly</name>
    <name type="synonym">Chaetodacus latifrons</name>
    <dbReference type="NCBI Taxonomy" id="174628"/>
    <lineage>
        <taxon>Eukaryota</taxon>
        <taxon>Metazoa</taxon>
        <taxon>Ecdysozoa</taxon>
        <taxon>Arthropoda</taxon>
        <taxon>Hexapoda</taxon>
        <taxon>Insecta</taxon>
        <taxon>Pterygota</taxon>
        <taxon>Neoptera</taxon>
        <taxon>Endopterygota</taxon>
        <taxon>Diptera</taxon>
        <taxon>Brachycera</taxon>
        <taxon>Muscomorpha</taxon>
        <taxon>Tephritoidea</taxon>
        <taxon>Tephritidae</taxon>
        <taxon>Bactrocera</taxon>
        <taxon>Bactrocera</taxon>
    </lineage>
</organism>
<keyword evidence="7" id="KW-1133">Transmembrane helix</keyword>
<dbReference type="Gene3D" id="3.40.50.300">
    <property type="entry name" value="P-loop containing nucleotide triphosphate hydrolases"/>
    <property type="match status" value="1"/>
</dbReference>
<reference evidence="10" key="1">
    <citation type="submission" date="2015-06" db="EMBL/GenBank/DDBJ databases">
        <authorList>
            <person name="Hoefler B.C."/>
            <person name="Straight P.D."/>
        </authorList>
    </citation>
    <scope>NUCLEOTIDE SEQUENCE</scope>
</reference>
<evidence type="ECO:0000256" key="1">
    <source>
        <dbReference type="ARBA" id="ARBA00004141"/>
    </source>
</evidence>
<dbReference type="GO" id="GO:0005886">
    <property type="term" value="C:plasma membrane"/>
    <property type="evidence" value="ECO:0007669"/>
    <property type="project" value="TreeGrafter"/>
</dbReference>
<protein>
    <submittedName>
        <fullName evidence="10">Protein brown</fullName>
    </submittedName>
</protein>
<dbReference type="InterPro" id="IPR027417">
    <property type="entry name" value="P-loop_NTPase"/>
</dbReference>
<dbReference type="Pfam" id="PF00005">
    <property type="entry name" value="ABC_tran"/>
    <property type="match status" value="1"/>
</dbReference>
<dbReference type="PROSITE" id="PS00211">
    <property type="entry name" value="ABC_TRANSPORTER_1"/>
    <property type="match status" value="1"/>
</dbReference>
<dbReference type="InterPro" id="IPR003593">
    <property type="entry name" value="AAA+_ATPase"/>
</dbReference>
<dbReference type="PANTHER" id="PTHR48041">
    <property type="entry name" value="ABC TRANSPORTER G FAMILY MEMBER 28"/>
    <property type="match status" value="1"/>
</dbReference>
<evidence type="ECO:0000256" key="6">
    <source>
        <dbReference type="ARBA" id="ARBA00022840"/>
    </source>
</evidence>
<dbReference type="SUPFAM" id="SSF52540">
    <property type="entry name" value="P-loop containing nucleoside triphosphate hydrolases"/>
    <property type="match status" value="1"/>
</dbReference>
<dbReference type="Pfam" id="PF19055">
    <property type="entry name" value="ABC2_membrane_7"/>
    <property type="match status" value="1"/>
</dbReference>
<name>A0A0K8V2T9_BACLA</name>
<dbReference type="GO" id="GO:0140359">
    <property type="term" value="F:ABC-type transporter activity"/>
    <property type="evidence" value="ECO:0007669"/>
    <property type="project" value="InterPro"/>
</dbReference>
<feature type="domain" description="ABC transporter" evidence="9">
    <location>
        <begin position="10"/>
        <end position="264"/>
    </location>
</feature>
<evidence type="ECO:0000256" key="4">
    <source>
        <dbReference type="ARBA" id="ARBA00022692"/>
    </source>
</evidence>
<dbReference type="InterPro" id="IPR017871">
    <property type="entry name" value="ABC_transporter-like_CS"/>
</dbReference>
<evidence type="ECO:0000256" key="8">
    <source>
        <dbReference type="ARBA" id="ARBA00023136"/>
    </source>
</evidence>
<dbReference type="GO" id="GO:0005524">
    <property type="term" value="F:ATP binding"/>
    <property type="evidence" value="ECO:0007669"/>
    <property type="project" value="UniProtKB-KW"/>
</dbReference>
<accession>A0A0K8V2T9</accession>
<dbReference type="InterPro" id="IPR043926">
    <property type="entry name" value="ABCG_dom"/>
</dbReference>
<keyword evidence="4" id="KW-0812">Transmembrane</keyword>
<keyword evidence="5" id="KW-0547">Nucleotide-binding</keyword>
<dbReference type="PANTHER" id="PTHR48041:SF116">
    <property type="entry name" value="PROTEIN BROWN"/>
    <property type="match status" value="1"/>
</dbReference>
<gene>
    <name evidence="10" type="primary">bw_2</name>
    <name evidence="10" type="ORF">c0_g1_i1</name>
</gene>
<dbReference type="InterPro" id="IPR050352">
    <property type="entry name" value="ABCG_transporters"/>
</dbReference>
<keyword evidence="6" id="KW-0067">ATP-binding</keyword>
<dbReference type="PROSITE" id="PS50893">
    <property type="entry name" value="ABC_TRANSPORTER_2"/>
    <property type="match status" value="1"/>
</dbReference>
<evidence type="ECO:0000313" key="10">
    <source>
        <dbReference type="EMBL" id="JAI33171.1"/>
    </source>
</evidence>
<dbReference type="EMBL" id="GDHF01019143">
    <property type="protein sequence ID" value="JAI33171.1"/>
    <property type="molecule type" value="Transcribed_RNA"/>
</dbReference>